<evidence type="ECO:0000256" key="1">
    <source>
        <dbReference type="SAM" id="SignalP"/>
    </source>
</evidence>
<evidence type="ECO:0000259" key="2">
    <source>
        <dbReference type="Pfam" id="PF00144"/>
    </source>
</evidence>
<accession>A0A7D4QAW7</accession>
<sequence length="331" mass="37138">MKKLSLVFAIVLLFNLPLYAQLNLDTASSIKNNPAIYSLIVVKNNKTLCKKYFNGYNAQSLFNDQSLTKSICSILIGIAINKGYISSVDEKLAAIFPILKNDPDKRKQTITIRQVMNQASGLAHENLENLGGYLSLPNPSEYVLKAPLVDEPGKEWHYNNAATHLLSVILTKTTHMDTRAFAQKNLFGPLGITKFEWAKMRDGYYDGCGLLSIRLSSGDMLKFGQLLLNNGKYNGRQIVPAKWVNLLFNPDVFYQATWGFPQSTYGLCYYHFNYKGVAVTYGMGWGGQFLVMIPAKQAIMVINQNTADANAIKQSINFTNRIFPMLFKLVD</sequence>
<reference evidence="3 4" key="1">
    <citation type="submission" date="2020-05" db="EMBL/GenBank/DDBJ databases">
        <title>Mucilaginibacter mali sp. nov.</title>
        <authorList>
            <person name="Kim H.S."/>
            <person name="Lee K.C."/>
            <person name="Suh M.K."/>
            <person name="Kim J.-S."/>
            <person name="Han K.-I."/>
            <person name="Eom M.K."/>
            <person name="Shin Y.K."/>
            <person name="Lee J.-S."/>
        </authorList>
    </citation>
    <scope>NUCLEOTIDE SEQUENCE [LARGE SCALE GENOMIC DNA]</scope>
    <source>
        <strain evidence="3 4">G2-14</strain>
    </source>
</reference>
<dbReference type="Proteomes" id="UP000505355">
    <property type="component" value="Chromosome"/>
</dbReference>
<keyword evidence="1" id="KW-0732">Signal</keyword>
<dbReference type="PANTHER" id="PTHR43283">
    <property type="entry name" value="BETA-LACTAMASE-RELATED"/>
    <property type="match status" value="1"/>
</dbReference>
<evidence type="ECO:0000313" key="3">
    <source>
        <dbReference type="EMBL" id="QKJ30244.1"/>
    </source>
</evidence>
<dbReference type="InterPro" id="IPR012338">
    <property type="entry name" value="Beta-lactam/transpept-like"/>
</dbReference>
<protein>
    <submittedName>
        <fullName evidence="3">Serine hydrolase</fullName>
    </submittedName>
</protein>
<dbReference type="Gene3D" id="3.40.710.10">
    <property type="entry name" value="DD-peptidase/beta-lactamase superfamily"/>
    <property type="match status" value="1"/>
</dbReference>
<dbReference type="KEGG" id="mmab:HQ865_10870"/>
<gene>
    <name evidence="3" type="ORF">HQ865_10870</name>
</gene>
<dbReference type="InterPro" id="IPR001466">
    <property type="entry name" value="Beta-lactam-related"/>
</dbReference>
<dbReference type="Pfam" id="PF00144">
    <property type="entry name" value="Beta-lactamase"/>
    <property type="match status" value="1"/>
</dbReference>
<feature type="domain" description="Beta-lactamase-related" evidence="2">
    <location>
        <begin position="38"/>
        <end position="309"/>
    </location>
</feature>
<evidence type="ECO:0000313" key="4">
    <source>
        <dbReference type="Proteomes" id="UP000505355"/>
    </source>
</evidence>
<dbReference type="InterPro" id="IPR050789">
    <property type="entry name" value="Diverse_Enzym_Activities"/>
</dbReference>
<name>A0A7D4QAW7_9SPHI</name>
<keyword evidence="3" id="KW-0378">Hydrolase</keyword>
<dbReference type="AlphaFoldDB" id="A0A7D4QAW7"/>
<dbReference type="RefSeq" id="WP_173414931.1">
    <property type="nucleotide sequence ID" value="NZ_CP054139.1"/>
</dbReference>
<keyword evidence="4" id="KW-1185">Reference proteome</keyword>
<dbReference type="EMBL" id="CP054139">
    <property type="protein sequence ID" value="QKJ30244.1"/>
    <property type="molecule type" value="Genomic_DNA"/>
</dbReference>
<feature type="chain" id="PRO_5028984816" evidence="1">
    <location>
        <begin position="21"/>
        <end position="331"/>
    </location>
</feature>
<feature type="signal peptide" evidence="1">
    <location>
        <begin position="1"/>
        <end position="20"/>
    </location>
</feature>
<dbReference type="PANTHER" id="PTHR43283:SF7">
    <property type="entry name" value="BETA-LACTAMASE-RELATED DOMAIN-CONTAINING PROTEIN"/>
    <property type="match status" value="1"/>
</dbReference>
<organism evidence="3 4">
    <name type="scientific">Mucilaginibacter mali</name>
    <dbReference type="NCBI Taxonomy" id="2740462"/>
    <lineage>
        <taxon>Bacteria</taxon>
        <taxon>Pseudomonadati</taxon>
        <taxon>Bacteroidota</taxon>
        <taxon>Sphingobacteriia</taxon>
        <taxon>Sphingobacteriales</taxon>
        <taxon>Sphingobacteriaceae</taxon>
        <taxon>Mucilaginibacter</taxon>
    </lineage>
</organism>
<proteinExistence type="predicted"/>
<dbReference type="GO" id="GO:0016787">
    <property type="term" value="F:hydrolase activity"/>
    <property type="evidence" value="ECO:0007669"/>
    <property type="project" value="UniProtKB-KW"/>
</dbReference>
<dbReference type="SUPFAM" id="SSF56601">
    <property type="entry name" value="beta-lactamase/transpeptidase-like"/>
    <property type="match status" value="1"/>
</dbReference>